<name>A0A2W4XTA0_9CYAN</name>
<dbReference type="InterPro" id="IPR014436">
    <property type="entry name" value="Extradiol_dOase_DODA"/>
</dbReference>
<dbReference type="EMBL" id="QBMN01000201">
    <property type="protein sequence ID" value="PZO34608.1"/>
    <property type="molecule type" value="Genomic_DNA"/>
</dbReference>
<dbReference type="InterPro" id="IPR004183">
    <property type="entry name" value="Xdiol_dOase_suB"/>
</dbReference>
<dbReference type="Pfam" id="PF02900">
    <property type="entry name" value="LigB"/>
    <property type="match status" value="1"/>
</dbReference>
<keyword evidence="7" id="KW-0223">Dioxygenase</keyword>
<dbReference type="PANTHER" id="PTHR30096:SF0">
    <property type="entry name" value="4,5-DOPA DIOXYGENASE EXTRADIOL-LIKE PROTEIN"/>
    <property type="match status" value="1"/>
</dbReference>
<evidence type="ECO:0000256" key="5">
    <source>
        <dbReference type="ARBA" id="ARBA00023002"/>
    </source>
</evidence>
<proteinExistence type="inferred from homology"/>
<organism evidence="7 8">
    <name type="scientific">Shackletoniella antarctica</name>
    <dbReference type="NCBI Taxonomy" id="268115"/>
    <lineage>
        <taxon>Bacteria</taxon>
        <taxon>Bacillati</taxon>
        <taxon>Cyanobacteriota</taxon>
        <taxon>Cyanophyceae</taxon>
        <taxon>Oculatellales</taxon>
        <taxon>Oculatellaceae</taxon>
        <taxon>Shackletoniella</taxon>
    </lineage>
</organism>
<dbReference type="GO" id="GO:0008270">
    <property type="term" value="F:zinc ion binding"/>
    <property type="evidence" value="ECO:0007669"/>
    <property type="project" value="InterPro"/>
</dbReference>
<dbReference type="GO" id="GO:0008198">
    <property type="term" value="F:ferrous iron binding"/>
    <property type="evidence" value="ECO:0007669"/>
    <property type="project" value="InterPro"/>
</dbReference>
<dbReference type="Proteomes" id="UP000249081">
    <property type="component" value="Unassembled WGS sequence"/>
</dbReference>
<evidence type="ECO:0000256" key="3">
    <source>
        <dbReference type="ARBA" id="ARBA00022723"/>
    </source>
</evidence>
<dbReference type="SUPFAM" id="SSF53213">
    <property type="entry name" value="LigB-like"/>
    <property type="match status" value="1"/>
</dbReference>
<dbReference type="PANTHER" id="PTHR30096">
    <property type="entry name" value="4,5-DOPA DIOXYGENASE EXTRADIOL-LIKE PROTEIN"/>
    <property type="match status" value="1"/>
</dbReference>
<dbReference type="Gene3D" id="3.40.830.10">
    <property type="entry name" value="LigB-like"/>
    <property type="match status" value="1"/>
</dbReference>
<evidence type="ECO:0000313" key="7">
    <source>
        <dbReference type="EMBL" id="PZO34608.1"/>
    </source>
</evidence>
<feature type="domain" description="Extradiol ring-cleavage dioxygenase class III enzyme subunit B" evidence="6">
    <location>
        <begin position="3"/>
        <end position="196"/>
    </location>
</feature>
<dbReference type="CDD" id="cd07363">
    <property type="entry name" value="45_DOPA_Dioxygenase"/>
    <property type="match status" value="1"/>
</dbReference>
<comment type="similarity">
    <text evidence="2">Belongs to the DODA-type extradiol aromatic ring-opening dioxygenase family.</text>
</comment>
<gene>
    <name evidence="7" type="ORF">DCF17_20155</name>
</gene>
<feature type="non-terminal residue" evidence="7">
    <location>
        <position position="1"/>
    </location>
</feature>
<evidence type="ECO:0000313" key="8">
    <source>
        <dbReference type="Proteomes" id="UP000249081"/>
    </source>
</evidence>
<keyword evidence="3" id="KW-0479">Metal-binding</keyword>
<evidence type="ECO:0000256" key="2">
    <source>
        <dbReference type="ARBA" id="ARBA00007581"/>
    </source>
</evidence>
<comment type="caution">
    <text evidence="7">The sequence shown here is derived from an EMBL/GenBank/DDBJ whole genome shotgun (WGS) entry which is preliminary data.</text>
</comment>
<accession>A0A2W4XTA0</accession>
<comment type="cofactor">
    <cofactor evidence="1">
        <name>Zn(2+)</name>
        <dbReference type="ChEBI" id="CHEBI:29105"/>
    </cofactor>
</comment>
<reference evidence="8" key="1">
    <citation type="submission" date="2018-04" db="EMBL/GenBank/DDBJ databases">
        <authorList>
            <person name="Cornet L."/>
        </authorList>
    </citation>
    <scope>NUCLEOTIDE SEQUENCE [LARGE SCALE GENOMIC DNA]</scope>
</reference>
<dbReference type="GO" id="GO:0016702">
    <property type="term" value="F:oxidoreductase activity, acting on single donors with incorporation of molecular oxygen, incorporation of two atoms of oxygen"/>
    <property type="evidence" value="ECO:0007669"/>
    <property type="project" value="UniProtKB-ARBA"/>
</dbReference>
<evidence type="ECO:0000256" key="4">
    <source>
        <dbReference type="ARBA" id="ARBA00022833"/>
    </source>
</evidence>
<evidence type="ECO:0000259" key="6">
    <source>
        <dbReference type="Pfam" id="PF02900"/>
    </source>
</evidence>
<keyword evidence="4" id="KW-0862">Zinc</keyword>
<reference evidence="7 8" key="2">
    <citation type="submission" date="2018-06" db="EMBL/GenBank/DDBJ databases">
        <title>Metagenomic assembly of (sub)arctic Cyanobacteria and their associated microbiome from non-axenic cultures.</title>
        <authorList>
            <person name="Baurain D."/>
        </authorList>
    </citation>
    <scope>NUCLEOTIDE SEQUENCE [LARGE SCALE GENOMIC DNA]</scope>
    <source>
        <strain evidence="7">ULC041bin1</strain>
    </source>
</reference>
<evidence type="ECO:0000256" key="1">
    <source>
        <dbReference type="ARBA" id="ARBA00001947"/>
    </source>
</evidence>
<keyword evidence="5" id="KW-0560">Oxidoreductase</keyword>
<sequence length="197" mass="21289">PQTIYDFGGFPPHLSELVYPAPGNPALAQRVAELLTQAGFAPRFNSRRGYDHGTWAPLILMDPAGQIPVVLLSVQSRETPAHHLHLGKALAPLRDEGVLIVGSGAATHNMAAFNGDYHAAPSAWATEFDRWLAVAIAQNDLTTLVNYRQFAPHAEHNHPTDEHLLPLFVAAGAGGKGQQVNQGFTYGAFSMAAYRFD</sequence>
<protein>
    <submittedName>
        <fullName evidence="7">Dioxygenase</fullName>
    </submittedName>
</protein>
<dbReference type="AlphaFoldDB" id="A0A2W4XTA0"/>